<protein>
    <submittedName>
        <fullName evidence="8">Uncharacterized protein</fullName>
    </submittedName>
</protein>
<dbReference type="Gene3D" id="1.20.1740.10">
    <property type="entry name" value="Amino acid/polyamine transporter I"/>
    <property type="match status" value="1"/>
</dbReference>
<dbReference type="GO" id="GO:0016020">
    <property type="term" value="C:membrane"/>
    <property type="evidence" value="ECO:0007669"/>
    <property type="project" value="UniProtKB-SubCell"/>
</dbReference>
<name>A0AAN7WPX4_9PEZI</name>
<sequence length="290" mass="32338">MAEGSLTHRGHDVETKAPYQHNDAEESKESRELEPGLDEHGIWGGQDYHDMMRLGKKQEFKRNFSLISALGFVSDLHGNEMASMAPTSGGQYHWVSEFAPPQYQKALSYASGWMSTLGWIASVASSVYVCGTQIQAMVNVLQPDQVMTSWQLTLIMFAIIAITIVFNTVGAKYLPMLETLSLIGHIAGFFVVLIPLWVMCPKNSAHDVFVHFEANGGWSLGPAYLVSQVTIIYCNLGSDSVVHISEEVEDASLTVPRCMFWSFVYNVLLGIIMLITMVRIHPRRLEEDTC</sequence>
<keyword evidence="2" id="KW-0813">Transport</keyword>
<keyword evidence="3 7" id="KW-0812">Transmembrane</keyword>
<dbReference type="PANTHER" id="PTHR45649:SF4">
    <property type="entry name" value="TRANSPORTER, PUTATIVE (EUROFUNG)-RELATED"/>
    <property type="match status" value="1"/>
</dbReference>
<dbReference type="EMBL" id="JAVRQU010000003">
    <property type="protein sequence ID" value="KAK5705428.1"/>
    <property type="molecule type" value="Genomic_DNA"/>
</dbReference>
<feature type="transmembrane region" description="Helical" evidence="7">
    <location>
        <begin position="106"/>
        <end position="129"/>
    </location>
</feature>
<dbReference type="PANTHER" id="PTHR45649">
    <property type="entry name" value="AMINO-ACID PERMEASE BAT1"/>
    <property type="match status" value="1"/>
</dbReference>
<feature type="compositionally biased region" description="Basic and acidic residues" evidence="6">
    <location>
        <begin position="22"/>
        <end position="39"/>
    </location>
</feature>
<keyword evidence="4 7" id="KW-1133">Transmembrane helix</keyword>
<feature type="region of interest" description="Disordered" evidence="6">
    <location>
        <begin position="1"/>
        <end position="39"/>
    </location>
</feature>
<evidence type="ECO:0000313" key="8">
    <source>
        <dbReference type="EMBL" id="KAK5705428.1"/>
    </source>
</evidence>
<dbReference type="AlphaFoldDB" id="A0AAN7WPX4"/>
<comment type="subcellular location">
    <subcellularLocation>
        <location evidence="1">Membrane</location>
        <topology evidence="1">Multi-pass membrane protein</topology>
    </subcellularLocation>
</comment>
<feature type="transmembrane region" description="Helical" evidence="7">
    <location>
        <begin position="182"/>
        <end position="199"/>
    </location>
</feature>
<evidence type="ECO:0000256" key="5">
    <source>
        <dbReference type="ARBA" id="ARBA00023136"/>
    </source>
</evidence>
<comment type="caution">
    <text evidence="8">The sequence shown here is derived from an EMBL/GenBank/DDBJ whole genome shotgun (WGS) entry which is preliminary data.</text>
</comment>
<feature type="transmembrane region" description="Helical" evidence="7">
    <location>
        <begin position="149"/>
        <end position="170"/>
    </location>
</feature>
<keyword evidence="5 7" id="KW-0472">Membrane</keyword>
<dbReference type="Pfam" id="PF13520">
    <property type="entry name" value="AA_permease_2"/>
    <property type="match status" value="1"/>
</dbReference>
<feature type="transmembrane region" description="Helical" evidence="7">
    <location>
        <begin position="259"/>
        <end position="278"/>
    </location>
</feature>
<accession>A0AAN7WPX4</accession>
<organism evidence="8 9">
    <name type="scientific">Elasticomyces elasticus</name>
    <dbReference type="NCBI Taxonomy" id="574655"/>
    <lineage>
        <taxon>Eukaryota</taxon>
        <taxon>Fungi</taxon>
        <taxon>Dikarya</taxon>
        <taxon>Ascomycota</taxon>
        <taxon>Pezizomycotina</taxon>
        <taxon>Dothideomycetes</taxon>
        <taxon>Dothideomycetidae</taxon>
        <taxon>Mycosphaerellales</taxon>
        <taxon>Teratosphaeriaceae</taxon>
        <taxon>Elasticomyces</taxon>
    </lineage>
</organism>
<evidence type="ECO:0000256" key="7">
    <source>
        <dbReference type="SAM" id="Phobius"/>
    </source>
</evidence>
<evidence type="ECO:0000313" key="9">
    <source>
        <dbReference type="Proteomes" id="UP001310594"/>
    </source>
</evidence>
<dbReference type="GO" id="GO:0022857">
    <property type="term" value="F:transmembrane transporter activity"/>
    <property type="evidence" value="ECO:0007669"/>
    <property type="project" value="InterPro"/>
</dbReference>
<evidence type="ECO:0000256" key="2">
    <source>
        <dbReference type="ARBA" id="ARBA00022448"/>
    </source>
</evidence>
<dbReference type="Proteomes" id="UP001310594">
    <property type="component" value="Unassembled WGS sequence"/>
</dbReference>
<proteinExistence type="predicted"/>
<evidence type="ECO:0000256" key="6">
    <source>
        <dbReference type="SAM" id="MobiDB-lite"/>
    </source>
</evidence>
<dbReference type="InterPro" id="IPR002293">
    <property type="entry name" value="AA/rel_permease1"/>
</dbReference>
<evidence type="ECO:0000256" key="4">
    <source>
        <dbReference type="ARBA" id="ARBA00022989"/>
    </source>
</evidence>
<gene>
    <name evidence="8" type="ORF">LTR97_002546</name>
</gene>
<evidence type="ECO:0000256" key="1">
    <source>
        <dbReference type="ARBA" id="ARBA00004141"/>
    </source>
</evidence>
<evidence type="ECO:0000256" key="3">
    <source>
        <dbReference type="ARBA" id="ARBA00022692"/>
    </source>
</evidence>
<reference evidence="8" key="1">
    <citation type="submission" date="2023-08" db="EMBL/GenBank/DDBJ databases">
        <title>Black Yeasts Isolated from many extreme environments.</title>
        <authorList>
            <person name="Coleine C."/>
            <person name="Stajich J.E."/>
            <person name="Selbmann L."/>
        </authorList>
    </citation>
    <scope>NUCLEOTIDE SEQUENCE</scope>
    <source>
        <strain evidence="8">CCFEE 5810</strain>
    </source>
</reference>